<dbReference type="InterPro" id="IPR002885">
    <property type="entry name" value="PPR_rpt"/>
</dbReference>
<reference evidence="3 4" key="1">
    <citation type="journal article" date="2023" name="Hortic Res">
        <title>Pangenome of water caltrop reveals structural variations and asymmetric subgenome divergence after allopolyploidization.</title>
        <authorList>
            <person name="Zhang X."/>
            <person name="Chen Y."/>
            <person name="Wang L."/>
            <person name="Yuan Y."/>
            <person name="Fang M."/>
            <person name="Shi L."/>
            <person name="Lu R."/>
            <person name="Comes H.P."/>
            <person name="Ma Y."/>
            <person name="Chen Y."/>
            <person name="Huang G."/>
            <person name="Zhou Y."/>
            <person name="Zheng Z."/>
            <person name="Qiu Y."/>
        </authorList>
    </citation>
    <scope>NUCLEOTIDE SEQUENCE [LARGE SCALE GENOMIC DNA]</scope>
    <source>
        <tissue evidence="3">Roots</tissue>
    </source>
</reference>
<dbReference type="Pfam" id="PF01535">
    <property type="entry name" value="PPR"/>
    <property type="match status" value="3"/>
</dbReference>
<comment type="caution">
    <text evidence="3">The sequence shown here is derived from an EMBL/GenBank/DDBJ whole genome shotgun (WGS) entry which is preliminary data.</text>
</comment>
<dbReference type="InterPro" id="IPR011990">
    <property type="entry name" value="TPR-like_helical_dom_sf"/>
</dbReference>
<name>A0AAN7L9Y5_9MYRT</name>
<evidence type="ECO:0008006" key="5">
    <source>
        <dbReference type="Google" id="ProtNLM"/>
    </source>
</evidence>
<dbReference type="AlphaFoldDB" id="A0AAN7L9Y5"/>
<dbReference type="Gene3D" id="1.25.40.10">
    <property type="entry name" value="Tetratricopeptide repeat domain"/>
    <property type="match status" value="5"/>
</dbReference>
<evidence type="ECO:0000313" key="3">
    <source>
        <dbReference type="EMBL" id="KAK4780284.1"/>
    </source>
</evidence>
<dbReference type="InterPro" id="IPR046960">
    <property type="entry name" value="PPR_At4g14850-like_plant"/>
</dbReference>
<dbReference type="Pfam" id="PF20431">
    <property type="entry name" value="E_motif"/>
    <property type="match status" value="1"/>
</dbReference>
<keyword evidence="4" id="KW-1185">Reference proteome</keyword>
<evidence type="ECO:0000256" key="1">
    <source>
        <dbReference type="ARBA" id="ARBA00022737"/>
    </source>
</evidence>
<dbReference type="FunFam" id="1.25.40.10:FF:000996">
    <property type="entry name" value="Small kernel1"/>
    <property type="match status" value="1"/>
</dbReference>
<dbReference type="NCBIfam" id="TIGR00756">
    <property type="entry name" value="PPR"/>
    <property type="match status" value="5"/>
</dbReference>
<keyword evidence="1" id="KW-0677">Repeat</keyword>
<dbReference type="EMBL" id="JAXIOK010000001">
    <property type="protein sequence ID" value="KAK4780284.1"/>
    <property type="molecule type" value="Genomic_DNA"/>
</dbReference>
<dbReference type="InterPro" id="IPR046848">
    <property type="entry name" value="E_motif"/>
</dbReference>
<feature type="repeat" description="PPR" evidence="2">
    <location>
        <begin position="100"/>
        <end position="134"/>
    </location>
</feature>
<feature type="repeat" description="PPR" evidence="2">
    <location>
        <begin position="310"/>
        <end position="345"/>
    </location>
</feature>
<dbReference type="GO" id="GO:0003723">
    <property type="term" value="F:RNA binding"/>
    <property type="evidence" value="ECO:0007669"/>
    <property type="project" value="InterPro"/>
</dbReference>
<dbReference type="GO" id="GO:0009451">
    <property type="term" value="P:RNA modification"/>
    <property type="evidence" value="ECO:0007669"/>
    <property type="project" value="InterPro"/>
</dbReference>
<accession>A0AAN7L9Y5</accession>
<dbReference type="PANTHER" id="PTHR47926">
    <property type="entry name" value="PENTATRICOPEPTIDE REPEAT-CONTAINING PROTEIN"/>
    <property type="match status" value="1"/>
</dbReference>
<gene>
    <name evidence="3" type="ORF">SAY87_016390</name>
</gene>
<feature type="repeat" description="PPR" evidence="2">
    <location>
        <begin position="170"/>
        <end position="204"/>
    </location>
</feature>
<proteinExistence type="predicted"/>
<dbReference type="Proteomes" id="UP001345219">
    <property type="component" value="Chromosome 13"/>
</dbReference>
<feature type="repeat" description="PPR" evidence="2">
    <location>
        <begin position="412"/>
        <end position="446"/>
    </location>
</feature>
<dbReference type="PANTHER" id="PTHR47926:SF347">
    <property type="entry name" value="PENTATRICOPEPTIDE REPEAT-CONTAINING PROTEIN"/>
    <property type="match status" value="1"/>
</dbReference>
<protein>
    <recommendedName>
        <fullName evidence="5">Pentatricopeptide repeat-containing protein</fullName>
    </recommendedName>
</protein>
<evidence type="ECO:0000313" key="4">
    <source>
        <dbReference type="Proteomes" id="UP001345219"/>
    </source>
</evidence>
<organism evidence="3 4">
    <name type="scientific">Trapa incisa</name>
    <dbReference type="NCBI Taxonomy" id="236973"/>
    <lineage>
        <taxon>Eukaryota</taxon>
        <taxon>Viridiplantae</taxon>
        <taxon>Streptophyta</taxon>
        <taxon>Embryophyta</taxon>
        <taxon>Tracheophyta</taxon>
        <taxon>Spermatophyta</taxon>
        <taxon>Magnoliopsida</taxon>
        <taxon>eudicotyledons</taxon>
        <taxon>Gunneridae</taxon>
        <taxon>Pentapetalae</taxon>
        <taxon>rosids</taxon>
        <taxon>malvids</taxon>
        <taxon>Myrtales</taxon>
        <taxon>Lythraceae</taxon>
        <taxon>Trapa</taxon>
    </lineage>
</organism>
<dbReference type="Pfam" id="PF13041">
    <property type="entry name" value="PPR_2"/>
    <property type="match status" value="2"/>
</dbReference>
<dbReference type="PROSITE" id="PS51375">
    <property type="entry name" value="PPR"/>
    <property type="match status" value="4"/>
</dbReference>
<evidence type="ECO:0000256" key="2">
    <source>
        <dbReference type="PROSITE-ProRule" id="PRU00708"/>
    </source>
</evidence>
<sequence length="634" mass="70357">MMRFCRLERTIRGTCSYTTCSPASSSSTSFSSSIDYLLRLVHISSESKSLRLIQESHSHAITTGILTRAIHLATKLISAYSASKRPCQSKLVFDSIAEKDIYAWNSLINGFVKNHFYNEAFTTIVEMCRADVLPDGYTLASVSKAAAESRELCHGKLSHSMSVRVGLIDDTVLVNSLLSMYSKCGEFMDAKKLFEEMPERSVSSWNVLITGLASLSDRSSGNDIWDAMKCMHSEGIKPDAFTISSVLPLCGDNTLKFNHGRELHGYILRNKLDLMCNSDAHLGCCLIDMYSRNDMLDSGRYVFNQMQCRNVFVWTAMLNGCVRNRNPEEALKLFCHMQLKDGIKPNRVSIVSILPASSMFAGLVSVKQIHGFVIRNSMGNEVSVTNALIDAYCKSGNIAYARQIFENAADRDAISWSAMISGYGIHGKGEEAVVLYDEMLLHGIKPDNITTVGILSACTRSGLHEKGLSIYDKLVKDYKIEPSVEICACVVDMLGRSNQLERALSFITRMRVEAGPSIWGALVNASIIHGNDEMRDLAYSYLIELEPGNPSNYISVSNVHATSNRWNLVAGVRRMMREKGLRKEPGYSWIVIDGTTNCFYVADRVHPSSSTIYEMLNSINLVMKGIVASSDSET</sequence>